<dbReference type="InterPro" id="IPR025110">
    <property type="entry name" value="AMP-bd_C"/>
</dbReference>
<comment type="caution">
    <text evidence="6">The sequence shown here is derived from an EMBL/GenBank/DDBJ whole genome shotgun (WGS) entry which is preliminary data.</text>
</comment>
<dbReference type="GO" id="GO:0044550">
    <property type="term" value="P:secondary metabolite biosynthetic process"/>
    <property type="evidence" value="ECO:0007669"/>
    <property type="project" value="TreeGrafter"/>
</dbReference>
<evidence type="ECO:0000259" key="5">
    <source>
        <dbReference type="PROSITE" id="PS50075"/>
    </source>
</evidence>
<comment type="similarity">
    <text evidence="2">Belongs to the ATP-dependent AMP-binding enzyme family.</text>
</comment>
<dbReference type="OrthoDB" id="323926at2"/>
<dbReference type="InterPro" id="IPR001242">
    <property type="entry name" value="Condensation_dom"/>
</dbReference>
<dbReference type="Gene3D" id="3.30.559.10">
    <property type="entry name" value="Chloramphenicol acetyltransferase-like domain"/>
    <property type="match status" value="2"/>
</dbReference>
<dbReference type="InterPro" id="IPR045851">
    <property type="entry name" value="AMP-bd_C_sf"/>
</dbReference>
<evidence type="ECO:0000313" key="7">
    <source>
        <dbReference type="Proteomes" id="UP000032049"/>
    </source>
</evidence>
<dbReference type="GO" id="GO:0031177">
    <property type="term" value="F:phosphopantetheine binding"/>
    <property type="evidence" value="ECO:0007669"/>
    <property type="project" value="TreeGrafter"/>
</dbReference>
<evidence type="ECO:0000256" key="3">
    <source>
        <dbReference type="ARBA" id="ARBA00022450"/>
    </source>
</evidence>
<keyword evidence="7" id="KW-1185">Reference proteome</keyword>
<keyword evidence="3" id="KW-0596">Phosphopantetheine</keyword>
<comment type="cofactor">
    <cofactor evidence="1">
        <name>pantetheine 4'-phosphate</name>
        <dbReference type="ChEBI" id="CHEBI:47942"/>
    </cofactor>
</comment>
<proteinExistence type="inferred from homology"/>
<evidence type="ECO:0000256" key="4">
    <source>
        <dbReference type="ARBA" id="ARBA00022553"/>
    </source>
</evidence>
<dbReference type="GO" id="GO:0005829">
    <property type="term" value="C:cytosol"/>
    <property type="evidence" value="ECO:0007669"/>
    <property type="project" value="TreeGrafter"/>
</dbReference>
<name>A0A0D0GKJ8_9SPHI</name>
<dbReference type="FunFam" id="3.40.50.980:FF:000001">
    <property type="entry name" value="Non-ribosomal peptide synthetase"/>
    <property type="match status" value="1"/>
</dbReference>
<dbReference type="FunFam" id="1.10.1200.10:FF:000005">
    <property type="entry name" value="Nonribosomal peptide synthetase 1"/>
    <property type="match status" value="1"/>
</dbReference>
<dbReference type="SUPFAM" id="SSF52777">
    <property type="entry name" value="CoA-dependent acyltransferases"/>
    <property type="match status" value="4"/>
</dbReference>
<dbReference type="FunFam" id="3.30.300.30:FF:000010">
    <property type="entry name" value="Enterobactin synthetase component F"/>
    <property type="match status" value="1"/>
</dbReference>
<feature type="domain" description="Carrier" evidence="5">
    <location>
        <begin position="960"/>
        <end position="1035"/>
    </location>
</feature>
<dbReference type="InterPro" id="IPR009081">
    <property type="entry name" value="PP-bd_ACP"/>
</dbReference>
<dbReference type="Gene3D" id="3.30.300.30">
    <property type="match status" value="1"/>
</dbReference>
<dbReference type="Gene3D" id="3.30.559.30">
    <property type="entry name" value="Nonribosomal peptide synthetase, condensation domain"/>
    <property type="match status" value="2"/>
</dbReference>
<accession>A0A0D0GKJ8</accession>
<dbReference type="CDD" id="cd05930">
    <property type="entry name" value="A_NRPS"/>
    <property type="match status" value="1"/>
</dbReference>
<dbReference type="Pfam" id="PF00501">
    <property type="entry name" value="AMP-binding"/>
    <property type="match status" value="1"/>
</dbReference>
<dbReference type="CDD" id="cd19531">
    <property type="entry name" value="LCL_NRPS-like"/>
    <property type="match status" value="1"/>
</dbReference>
<evidence type="ECO:0000256" key="2">
    <source>
        <dbReference type="ARBA" id="ARBA00006432"/>
    </source>
</evidence>
<dbReference type="STRING" id="1503925.TH53_23855"/>
<dbReference type="InterPro" id="IPR020845">
    <property type="entry name" value="AMP-binding_CS"/>
</dbReference>
<dbReference type="GO" id="GO:0043041">
    <property type="term" value="P:amino acid activation for nonribosomal peptide biosynthetic process"/>
    <property type="evidence" value="ECO:0007669"/>
    <property type="project" value="TreeGrafter"/>
</dbReference>
<dbReference type="RefSeq" id="WP_041886447.1">
    <property type="nucleotide sequence ID" value="NZ_CP157278.1"/>
</dbReference>
<dbReference type="PROSITE" id="PS00455">
    <property type="entry name" value="AMP_BINDING"/>
    <property type="match status" value="1"/>
</dbReference>
<dbReference type="Pfam" id="PF13193">
    <property type="entry name" value="AMP-binding_C"/>
    <property type="match status" value="1"/>
</dbReference>
<dbReference type="PANTHER" id="PTHR45527">
    <property type="entry name" value="NONRIBOSOMAL PEPTIDE SYNTHETASE"/>
    <property type="match status" value="1"/>
</dbReference>
<dbReference type="Gene3D" id="2.30.38.10">
    <property type="entry name" value="Luciferase, Domain 3"/>
    <property type="match status" value="1"/>
</dbReference>
<evidence type="ECO:0000313" key="6">
    <source>
        <dbReference type="EMBL" id="KIO74916.1"/>
    </source>
</evidence>
<dbReference type="Gene3D" id="1.10.1200.10">
    <property type="entry name" value="ACP-like"/>
    <property type="match status" value="1"/>
</dbReference>
<dbReference type="EMBL" id="JXRA01000127">
    <property type="protein sequence ID" value="KIO74916.1"/>
    <property type="molecule type" value="Genomic_DNA"/>
</dbReference>
<reference evidence="6 7" key="1">
    <citation type="submission" date="2015-01" db="EMBL/GenBank/DDBJ databases">
        <title>Draft genome sequence of Pedobacter sp. NL19 isolated from sludge of an effluent treatment pond in an abandoned uranium mine.</title>
        <authorList>
            <person name="Santos T."/>
            <person name="Caetano T."/>
            <person name="Covas C."/>
            <person name="Cruz A."/>
            <person name="Mendo S."/>
        </authorList>
    </citation>
    <scope>NUCLEOTIDE SEQUENCE [LARGE SCALE GENOMIC DNA]</scope>
    <source>
        <strain evidence="6 7">NL19</strain>
    </source>
</reference>
<dbReference type="PANTHER" id="PTHR45527:SF1">
    <property type="entry name" value="FATTY ACID SYNTHASE"/>
    <property type="match status" value="1"/>
</dbReference>
<dbReference type="SUPFAM" id="SSF47336">
    <property type="entry name" value="ACP-like"/>
    <property type="match status" value="1"/>
</dbReference>
<protein>
    <recommendedName>
        <fullName evidence="5">Carrier domain-containing protein</fullName>
    </recommendedName>
</protein>
<dbReference type="InterPro" id="IPR000873">
    <property type="entry name" value="AMP-dep_synth/lig_dom"/>
</dbReference>
<dbReference type="Pfam" id="PF00668">
    <property type="entry name" value="Condensation"/>
    <property type="match status" value="2"/>
</dbReference>
<dbReference type="Pfam" id="PF00550">
    <property type="entry name" value="PP-binding"/>
    <property type="match status" value="1"/>
</dbReference>
<dbReference type="GO" id="GO:0003824">
    <property type="term" value="F:catalytic activity"/>
    <property type="evidence" value="ECO:0007669"/>
    <property type="project" value="InterPro"/>
</dbReference>
<dbReference type="InterPro" id="IPR023213">
    <property type="entry name" value="CAT-like_dom_sf"/>
</dbReference>
<evidence type="ECO:0000256" key="1">
    <source>
        <dbReference type="ARBA" id="ARBA00001957"/>
    </source>
</evidence>
<dbReference type="SUPFAM" id="SSF56801">
    <property type="entry name" value="Acetyl-CoA synthetase-like"/>
    <property type="match status" value="1"/>
</dbReference>
<dbReference type="NCBIfam" id="TIGR01733">
    <property type="entry name" value="AA-adenyl-dom"/>
    <property type="match status" value="1"/>
</dbReference>
<dbReference type="PROSITE" id="PS50075">
    <property type="entry name" value="CARRIER"/>
    <property type="match status" value="1"/>
</dbReference>
<keyword evidence="4" id="KW-0597">Phosphoprotein</keyword>
<dbReference type="InterPro" id="IPR036736">
    <property type="entry name" value="ACP-like_sf"/>
</dbReference>
<organism evidence="6 7">
    <name type="scientific">Pedobacter lusitanus</name>
    <dbReference type="NCBI Taxonomy" id="1503925"/>
    <lineage>
        <taxon>Bacteria</taxon>
        <taxon>Pseudomonadati</taxon>
        <taxon>Bacteroidota</taxon>
        <taxon>Sphingobacteriia</taxon>
        <taxon>Sphingobacteriales</taxon>
        <taxon>Sphingobacteriaceae</taxon>
        <taxon>Pedobacter</taxon>
    </lineage>
</organism>
<dbReference type="InterPro" id="IPR010071">
    <property type="entry name" value="AA_adenyl_dom"/>
</dbReference>
<sequence length="1509" mass="172702">MEGFHISPVQKRTWVLNKLGYYFNNLIYINIKKELLEDDLHEAISKLVERHEILRTNFKILNYSLYPLQVIDPPATPSIAFVDLTRLSAGDQGDKLKEIFGKVQDYKSQFKEEHILTAILCKLREDEYKLILSLPTLSSDSYSMTQFVKQLTELYTDLDNEDLSEEENYQFHQFSEWHNELLDEPEEEAKEFWSKQNFLPYMDFHLPFELPEPQKKQCQLALLSIKAEPVLFDALKKFSNRYEIPVATLVLSCWNILLWQYLNKPADLVIGKIEEGRHYDFFLNIGGPLSKTLPVHIQIDGKKNIPELCAQIQSVLDEVVSWQDNFNLELPEESILLKNFPYFSAGFEHINYQKSPGDGFTIESIYSNNDLFKLKLTSLESEEDIQFDLSFLVDFFGTESIQCIQNQLLNLISGVLNNPDKEIQTLSTPSLAEVKLIGNSNETSADSTGYHSIIESFEEQASLRPDHIALVCEGVSLTYRELNEKANQVAARLIELYGITEGDIIPVWLTRSAELITAILGILKTRAAFLPLDSNTPVERINLILEEVKPKVVFVGQKEDKLISAAVQVEISAEWYNTASTGNLHRKPEVNDAAYVIYTSGSTGKPKGVVINHSSLTNYAEWFKTTFKINSTDSTLLFSSVAFDLCYTSLWSSLISGSSLYLLQESNPLDPAALTRSLVENKITYIKLTPSHFNMIVNTDFEELVKQYNLRLVVIGGEQIRVSDLEKYFGYRKDVQFVNHYGPTETTVGCIYKSLKYEDLEQFRSRTVIGRPISNTRIYILNEFNQRVPVGVTGEICVAGSGLAAGYLNNKELTAAKFIINPLESGNLLYQTGDLGRWTAEGEIEFLGRKDSQVKIRGYRIEPGEIESILRQHVKVLNSAVIVTEDIFGDKELVGYVESKDKIEEQELQKYLRIRLPEYMIPPHIFVLNELPLTPNGKVNRKALPSKEEFALAVNVDYEGPRNQVEEQLTAIWQEVLGIEKIGIRDHFFQIGGHSLKATRVMSRIHKELKSKIELRNIFNYPTIAELSAIIKTTENNNYEYITPLGRQPHYDLSHAQKRLWLSAQFDGRQSVYNMPGAYVFDGRINIEAFEKAFHTLIRRHEILRTTFITAEGEPKQKVHEAEDFNFKIDFKDIRGESDPDNLKLLIDAEAIAPFNFRADPLLRARFLQLEEEKYLFLFTMHHIITDGWSLEIMVNEILTLYDAFANAKDHTLPQLKIQYKDYAFWQNQLLCGDGVVKSKSYWNDKFSGELPVLNMATDFPRPEVRTTAGAIHQMIINEELTQALNKLSLEQEASLFMVLLSSVKALLFRYTDQTDIIIGTPIAGREHIDLENQIGLYLNSLPLRTGFKKNETFKSLLQLVKEVVLDAFTHQSYPFDKLIEDLNIERDTSRSPLFDVVVMFDNTELTGPTVKELAGIKVTPYESDNRINTIDIRIVFREANGIIDFSIDYNKDVFNSETIRTFMERIQILLENVVKNPDILLSDISLSPGNNLIQNEENSLDQVFNLNF</sequence>
<dbReference type="Proteomes" id="UP000032049">
    <property type="component" value="Unassembled WGS sequence"/>
</dbReference>
<dbReference type="Gene3D" id="3.40.50.980">
    <property type="match status" value="2"/>
</dbReference>
<gene>
    <name evidence="6" type="ORF">TH53_23855</name>
</gene>